<dbReference type="Gene3D" id="3.90.1410.10">
    <property type="entry name" value="set domain protein methyltransferase, domain 1"/>
    <property type="match status" value="1"/>
</dbReference>
<dbReference type="InterPro" id="IPR046341">
    <property type="entry name" value="SET_dom_sf"/>
</dbReference>
<evidence type="ECO:0000259" key="1">
    <source>
        <dbReference type="PROSITE" id="PS50280"/>
    </source>
</evidence>
<dbReference type="PANTHER" id="PTHR13271">
    <property type="entry name" value="UNCHARACTERIZED PUTATIVE METHYLTRANSFERASE"/>
    <property type="match status" value="1"/>
</dbReference>
<dbReference type="InterPro" id="IPR050600">
    <property type="entry name" value="SETD3_SETD6_MTase"/>
</dbReference>
<organism evidence="2 3">
    <name type="scientific">Trypanosoma theileri</name>
    <dbReference type="NCBI Taxonomy" id="67003"/>
    <lineage>
        <taxon>Eukaryota</taxon>
        <taxon>Discoba</taxon>
        <taxon>Euglenozoa</taxon>
        <taxon>Kinetoplastea</taxon>
        <taxon>Metakinetoplastina</taxon>
        <taxon>Trypanosomatida</taxon>
        <taxon>Trypanosomatidae</taxon>
        <taxon>Trypanosoma</taxon>
    </lineage>
</organism>
<dbReference type="OrthoDB" id="308383at2759"/>
<gene>
    <name evidence="2" type="ORF">TM35_000072660</name>
</gene>
<dbReference type="EMBL" id="NBCO01000007">
    <property type="protein sequence ID" value="ORC90842.1"/>
    <property type="molecule type" value="Genomic_DNA"/>
</dbReference>
<dbReference type="SUPFAM" id="SSF82199">
    <property type="entry name" value="SET domain"/>
    <property type="match status" value="1"/>
</dbReference>
<protein>
    <recommendedName>
        <fullName evidence="1">SET domain-containing protein</fullName>
    </recommendedName>
</protein>
<dbReference type="PROSITE" id="PS50280">
    <property type="entry name" value="SET"/>
    <property type="match status" value="1"/>
</dbReference>
<dbReference type="InterPro" id="IPR001214">
    <property type="entry name" value="SET_dom"/>
</dbReference>
<dbReference type="VEuPathDB" id="TriTrypDB:TM35_000072660"/>
<keyword evidence="3" id="KW-1185">Reference proteome</keyword>
<proteinExistence type="predicted"/>
<dbReference type="Pfam" id="PF00856">
    <property type="entry name" value="SET"/>
    <property type="match status" value="1"/>
</dbReference>
<dbReference type="Proteomes" id="UP000192257">
    <property type="component" value="Unassembled WGS sequence"/>
</dbReference>
<dbReference type="RefSeq" id="XP_028884908.1">
    <property type="nucleotide sequence ID" value="XM_029023712.1"/>
</dbReference>
<evidence type="ECO:0000313" key="2">
    <source>
        <dbReference type="EMBL" id="ORC90842.1"/>
    </source>
</evidence>
<reference evidence="2 3" key="1">
    <citation type="submission" date="2017-03" db="EMBL/GenBank/DDBJ databases">
        <title>An alternative strategy for trypanosome survival in the mammalian bloodstream revealed through genome and transcriptome analysis of the ubiquitous bovine parasite Trypanosoma (Megatrypanum) theileri.</title>
        <authorList>
            <person name="Kelly S."/>
            <person name="Ivens A."/>
            <person name="Mott A."/>
            <person name="O'Neill E."/>
            <person name="Emms D."/>
            <person name="Macleod O."/>
            <person name="Voorheis P."/>
            <person name="Matthews J."/>
            <person name="Matthews K."/>
            <person name="Carrington M."/>
        </authorList>
    </citation>
    <scope>NUCLEOTIDE SEQUENCE [LARGE SCALE GENOMIC DNA]</scope>
    <source>
        <strain evidence="2">Edinburgh</strain>
    </source>
</reference>
<accession>A0A1X0P1P8</accession>
<dbReference type="AlphaFoldDB" id="A0A1X0P1P8"/>
<feature type="domain" description="SET" evidence="1">
    <location>
        <begin position="12"/>
        <end position="295"/>
    </location>
</feature>
<dbReference type="GO" id="GO:0005634">
    <property type="term" value="C:nucleus"/>
    <property type="evidence" value="ECO:0007669"/>
    <property type="project" value="TreeGrafter"/>
</dbReference>
<sequence length="324" mass="36976">MTLARALRVWTAPIVQLRRPHDGIRGLMAKRRFHRGDLLMSVPLDCCYFPFASREARRLRRWNRSTLFPEMPLWLLRLSPDAQEERVSLTASVSTEDNNVLNLVLSPVEAALAISVAVRYFWWEIIKLNSKEEKSKSSSMMGPLKFRSADLYVQSLPMKEHLSYGLEGPYLSTMEDEANLHSCIEQIAWNLRDCLLSYASQEEYRLYDSHPSELDAVLLAAVYVVRTRLLRMSVLHNDCTVPDRSTGVIAPVVDFLNHSAFNYSCAACVSMRKRAVVVRAARDINVGEELTLNYRGTLKQLGNSDLVGDGDWWESRYLISTEEA</sequence>
<dbReference type="PANTHER" id="PTHR13271:SF138">
    <property type="entry name" value="SET DOMAIN-CONTAINING PROTEIN"/>
    <property type="match status" value="1"/>
</dbReference>
<dbReference type="GO" id="GO:0016279">
    <property type="term" value="F:protein-lysine N-methyltransferase activity"/>
    <property type="evidence" value="ECO:0007669"/>
    <property type="project" value="TreeGrafter"/>
</dbReference>
<name>A0A1X0P1P8_9TRYP</name>
<dbReference type="GeneID" id="39983492"/>
<evidence type="ECO:0000313" key="3">
    <source>
        <dbReference type="Proteomes" id="UP000192257"/>
    </source>
</evidence>
<comment type="caution">
    <text evidence="2">The sequence shown here is derived from an EMBL/GenBank/DDBJ whole genome shotgun (WGS) entry which is preliminary data.</text>
</comment>